<dbReference type="GO" id="GO:0016787">
    <property type="term" value="F:hydrolase activity"/>
    <property type="evidence" value="ECO:0007669"/>
    <property type="project" value="UniProtKB-KW"/>
</dbReference>
<name>A0AAE3MI91_9FLAO</name>
<dbReference type="Proteomes" id="UP001207116">
    <property type="component" value="Unassembled WGS sequence"/>
</dbReference>
<dbReference type="SUPFAM" id="SSF56601">
    <property type="entry name" value="beta-lactamase/transpeptidase-like"/>
    <property type="match status" value="1"/>
</dbReference>
<feature type="signal peptide" evidence="1">
    <location>
        <begin position="1"/>
        <end position="24"/>
    </location>
</feature>
<dbReference type="InterPro" id="IPR050491">
    <property type="entry name" value="AmpC-like"/>
</dbReference>
<organism evidence="3 4">
    <name type="scientific">Lentiprolixibacter aurantiacus</name>
    <dbReference type="NCBI Taxonomy" id="2993939"/>
    <lineage>
        <taxon>Bacteria</taxon>
        <taxon>Pseudomonadati</taxon>
        <taxon>Bacteroidota</taxon>
        <taxon>Flavobacteriia</taxon>
        <taxon>Flavobacteriales</taxon>
        <taxon>Flavobacteriaceae</taxon>
        <taxon>Lentiprolixibacter</taxon>
    </lineage>
</organism>
<dbReference type="EMBL" id="JAPFQP010000001">
    <property type="protein sequence ID" value="MCX2718016.1"/>
    <property type="molecule type" value="Genomic_DNA"/>
</dbReference>
<dbReference type="PANTHER" id="PTHR46825">
    <property type="entry name" value="D-ALANYL-D-ALANINE-CARBOXYPEPTIDASE/ENDOPEPTIDASE AMPH"/>
    <property type="match status" value="1"/>
</dbReference>
<evidence type="ECO:0000313" key="3">
    <source>
        <dbReference type="EMBL" id="MCX2718016.1"/>
    </source>
</evidence>
<keyword evidence="4" id="KW-1185">Reference proteome</keyword>
<dbReference type="AlphaFoldDB" id="A0AAE3MI91"/>
<dbReference type="PANTHER" id="PTHR46825:SF7">
    <property type="entry name" value="D-ALANYL-D-ALANINE CARBOXYPEPTIDASE"/>
    <property type="match status" value="1"/>
</dbReference>
<gene>
    <name evidence="3" type="ORF">OO016_00255</name>
</gene>
<comment type="caution">
    <text evidence="3">The sequence shown here is derived from an EMBL/GenBank/DDBJ whole genome shotgun (WGS) entry which is preliminary data.</text>
</comment>
<keyword evidence="3" id="KW-0378">Hydrolase</keyword>
<feature type="chain" id="PRO_5041935157" evidence="1">
    <location>
        <begin position="25"/>
        <end position="378"/>
    </location>
</feature>
<accession>A0AAE3MI91</accession>
<dbReference type="Gene3D" id="3.40.710.10">
    <property type="entry name" value="DD-peptidase/beta-lactamase superfamily"/>
    <property type="match status" value="1"/>
</dbReference>
<proteinExistence type="predicted"/>
<protein>
    <submittedName>
        <fullName evidence="3">Serine hydrolase</fullName>
    </submittedName>
</protein>
<dbReference type="RefSeq" id="WP_266009961.1">
    <property type="nucleotide sequence ID" value="NZ_JAPFQP010000001.1"/>
</dbReference>
<evidence type="ECO:0000256" key="1">
    <source>
        <dbReference type="SAM" id="SignalP"/>
    </source>
</evidence>
<evidence type="ECO:0000313" key="4">
    <source>
        <dbReference type="Proteomes" id="UP001207116"/>
    </source>
</evidence>
<dbReference type="Pfam" id="PF00144">
    <property type="entry name" value="Beta-lactamase"/>
    <property type="match status" value="1"/>
</dbReference>
<evidence type="ECO:0000259" key="2">
    <source>
        <dbReference type="Pfam" id="PF00144"/>
    </source>
</evidence>
<sequence>MKKILLLSCVLWLGLLSAQSDNNAAILDAVDERLDEIWTEANVPGISLSIVFPDGTTETLTRGYADIEKGIEMSSDTKMLGGSTGKVFYSVVALQLIGEGKIKLDEPIYNAMSDYPWFSQIPNAKQLTVRSLMRHETGIPRYVFSETFQEDVTVDVNKKWKPEELLSYIFDSEPLFDVGTDFAYSDTNYIILGMLIEKVTGNSLYDEVQTRVLDKAGLKNVVPQTGRSFQKIAQGYNAPDDSFFPGLQFDKEGKSNYNLQFEWAGGGLVITTHDLAILGKKIYEGQMFDNSLLNEYFKGIDAGRLGGEWGLGVHIRETPDGMVYGHSGFMPGYITNMLYFPKYSFGICYQINTSDRARTGILRQLPTISGTIVKAMEQ</sequence>
<reference evidence="3" key="1">
    <citation type="submission" date="2022-11" db="EMBL/GenBank/DDBJ databases">
        <title>The characterization of three novel Bacteroidetes species and genomic analysis of their roles in tidal elemental geochemical cycles.</title>
        <authorList>
            <person name="Ma K.-J."/>
        </authorList>
    </citation>
    <scope>NUCLEOTIDE SEQUENCE</scope>
    <source>
        <strain evidence="3">M415</strain>
    </source>
</reference>
<feature type="domain" description="Beta-lactamase-related" evidence="2">
    <location>
        <begin position="31"/>
        <end position="356"/>
    </location>
</feature>
<dbReference type="InterPro" id="IPR012338">
    <property type="entry name" value="Beta-lactam/transpept-like"/>
</dbReference>
<keyword evidence="1" id="KW-0732">Signal</keyword>
<dbReference type="InterPro" id="IPR001466">
    <property type="entry name" value="Beta-lactam-related"/>
</dbReference>